<feature type="domain" description="Helicase C-terminal" evidence="15">
    <location>
        <begin position="213"/>
        <end position="373"/>
    </location>
</feature>
<evidence type="ECO:0000256" key="8">
    <source>
        <dbReference type="ARBA" id="ARBA00038437"/>
    </source>
</evidence>
<dbReference type="GO" id="GO:0005840">
    <property type="term" value="C:ribosome"/>
    <property type="evidence" value="ECO:0007669"/>
    <property type="project" value="TreeGrafter"/>
</dbReference>
<keyword evidence="18" id="KW-1185">Reference proteome</keyword>
<dbReference type="InterPro" id="IPR027417">
    <property type="entry name" value="P-loop_NTPase"/>
</dbReference>
<dbReference type="OrthoDB" id="9805696at2"/>
<dbReference type="SUPFAM" id="SSF52540">
    <property type="entry name" value="P-loop containing nucleoside triphosphate hydrolases"/>
    <property type="match status" value="1"/>
</dbReference>
<gene>
    <name evidence="17" type="ORF">EPH95_17005</name>
</gene>
<dbReference type="InterPro" id="IPR057325">
    <property type="entry name" value="DeaD_dimer"/>
</dbReference>
<evidence type="ECO:0000256" key="4">
    <source>
        <dbReference type="ARBA" id="ARBA00022801"/>
    </source>
</evidence>
<keyword evidence="3 12" id="KW-0547">Nucleotide-binding</keyword>
<dbReference type="Gene3D" id="3.40.50.300">
    <property type="entry name" value="P-loop containing nucleotide triphosphate hydrolases"/>
    <property type="match status" value="2"/>
</dbReference>
<evidence type="ECO:0000256" key="5">
    <source>
        <dbReference type="ARBA" id="ARBA00022806"/>
    </source>
</evidence>
<dbReference type="FunFam" id="3.40.50.300:FF:000108">
    <property type="entry name" value="ATP-dependent RNA helicase RhlE"/>
    <property type="match status" value="1"/>
</dbReference>
<comment type="similarity">
    <text evidence="8 12">Belongs to the DEAD box helicase family.</text>
</comment>
<dbReference type="PROSITE" id="PS51194">
    <property type="entry name" value="HELICASE_CTER"/>
    <property type="match status" value="1"/>
</dbReference>
<dbReference type="AlphaFoldDB" id="A0A514LLK0"/>
<evidence type="ECO:0000256" key="9">
    <source>
        <dbReference type="ARBA" id="ARBA00047984"/>
    </source>
</evidence>
<dbReference type="CDD" id="cd00268">
    <property type="entry name" value="DEADc"/>
    <property type="match status" value="1"/>
</dbReference>
<dbReference type="SMART" id="SM00490">
    <property type="entry name" value="HELICc"/>
    <property type="match status" value="1"/>
</dbReference>
<dbReference type="PROSITE" id="PS51192">
    <property type="entry name" value="HELICASE_ATP_BIND_1"/>
    <property type="match status" value="1"/>
</dbReference>
<evidence type="ECO:0000256" key="10">
    <source>
        <dbReference type="ARBA" id="ARBA00067932"/>
    </source>
</evidence>
<dbReference type="PROSITE" id="PS00039">
    <property type="entry name" value="DEAD_ATP_HELICASE"/>
    <property type="match status" value="1"/>
</dbReference>
<comment type="catalytic activity">
    <reaction evidence="9">
        <text>ATP + H2O = ADP + phosphate + H(+)</text>
        <dbReference type="Rhea" id="RHEA:13065"/>
        <dbReference type="ChEBI" id="CHEBI:15377"/>
        <dbReference type="ChEBI" id="CHEBI:15378"/>
        <dbReference type="ChEBI" id="CHEBI:30616"/>
        <dbReference type="ChEBI" id="CHEBI:43474"/>
        <dbReference type="ChEBI" id="CHEBI:456216"/>
        <dbReference type="EC" id="3.6.4.13"/>
    </reaction>
</comment>
<dbReference type="InterPro" id="IPR044742">
    <property type="entry name" value="DEAD/DEAH_RhlB"/>
</dbReference>
<evidence type="ECO:0000259" key="16">
    <source>
        <dbReference type="PROSITE" id="PS51195"/>
    </source>
</evidence>
<dbReference type="Pfam" id="PF00270">
    <property type="entry name" value="DEAD"/>
    <property type="match status" value="1"/>
</dbReference>
<dbReference type="InterPro" id="IPR001650">
    <property type="entry name" value="Helicase_C-like"/>
</dbReference>
<dbReference type="Proteomes" id="UP000319756">
    <property type="component" value="Chromosome"/>
</dbReference>
<evidence type="ECO:0000313" key="18">
    <source>
        <dbReference type="Proteomes" id="UP000319756"/>
    </source>
</evidence>
<dbReference type="RefSeq" id="WP_142091172.1">
    <property type="nucleotide sequence ID" value="NZ_CP035485.1"/>
</dbReference>
<proteinExistence type="inferred from homology"/>
<keyword evidence="2" id="KW-0963">Cytoplasm</keyword>
<evidence type="ECO:0000259" key="15">
    <source>
        <dbReference type="PROSITE" id="PS51194"/>
    </source>
</evidence>
<keyword evidence="7" id="KW-0346">Stress response</keyword>
<dbReference type="GO" id="GO:0009409">
    <property type="term" value="P:response to cold"/>
    <property type="evidence" value="ECO:0007669"/>
    <property type="project" value="TreeGrafter"/>
</dbReference>
<dbReference type="CDD" id="cd18787">
    <property type="entry name" value="SF2_C_DEAD"/>
    <property type="match status" value="1"/>
</dbReference>
<dbReference type="PANTHER" id="PTHR47963:SF5">
    <property type="entry name" value="DEAD-BOX ATP-DEPENDENT RNA HELICASE CSHA"/>
    <property type="match status" value="1"/>
</dbReference>
<keyword evidence="4 12" id="KW-0378">Hydrolase</keyword>
<dbReference type="GO" id="GO:0003724">
    <property type="term" value="F:RNA helicase activity"/>
    <property type="evidence" value="ECO:0007669"/>
    <property type="project" value="UniProtKB-EC"/>
</dbReference>
<dbReference type="KEGG" id="sale:EPH95_17005"/>
<organism evidence="17 18">
    <name type="scientific">Salicibibacter halophilus</name>
    <dbReference type="NCBI Taxonomy" id="2502791"/>
    <lineage>
        <taxon>Bacteria</taxon>
        <taxon>Bacillati</taxon>
        <taxon>Bacillota</taxon>
        <taxon>Bacilli</taxon>
        <taxon>Bacillales</taxon>
        <taxon>Bacillaceae</taxon>
        <taxon>Salicibibacter</taxon>
    </lineage>
</organism>
<dbReference type="InterPro" id="IPR050547">
    <property type="entry name" value="DEAD_box_RNA_helicases"/>
</dbReference>
<dbReference type="Pfam" id="PF25399">
    <property type="entry name" value="DeaD_dimer"/>
    <property type="match status" value="1"/>
</dbReference>
<keyword evidence="6 12" id="KW-0067">ATP-binding</keyword>
<protein>
    <recommendedName>
        <fullName evidence="10">ATP-dependent RNA helicase CshA</fullName>
        <ecNumber evidence="1">3.6.4.13</ecNumber>
    </recommendedName>
</protein>
<dbReference type="InterPro" id="IPR000629">
    <property type="entry name" value="RNA-helicase_DEAD-box_CS"/>
</dbReference>
<dbReference type="InterPro" id="IPR011545">
    <property type="entry name" value="DEAD/DEAH_box_helicase_dom"/>
</dbReference>
<feature type="compositionally biased region" description="Basic residues" evidence="13">
    <location>
        <begin position="465"/>
        <end position="481"/>
    </location>
</feature>
<evidence type="ECO:0000256" key="2">
    <source>
        <dbReference type="ARBA" id="ARBA00022490"/>
    </source>
</evidence>
<dbReference type="GO" id="GO:0005524">
    <property type="term" value="F:ATP binding"/>
    <property type="evidence" value="ECO:0007669"/>
    <property type="project" value="UniProtKB-KW"/>
</dbReference>
<dbReference type="GO" id="GO:0016787">
    <property type="term" value="F:hydrolase activity"/>
    <property type="evidence" value="ECO:0007669"/>
    <property type="project" value="UniProtKB-KW"/>
</dbReference>
<feature type="compositionally biased region" description="Gly residues" evidence="13">
    <location>
        <begin position="450"/>
        <end position="464"/>
    </location>
</feature>
<feature type="short sequence motif" description="Q motif" evidence="11">
    <location>
        <begin position="1"/>
        <end position="29"/>
    </location>
</feature>
<feature type="region of interest" description="Disordered" evidence="13">
    <location>
        <begin position="424"/>
        <end position="481"/>
    </location>
</feature>
<feature type="compositionally biased region" description="Basic and acidic residues" evidence="13">
    <location>
        <begin position="424"/>
        <end position="434"/>
    </location>
</feature>
<dbReference type="PROSITE" id="PS51195">
    <property type="entry name" value="Q_MOTIF"/>
    <property type="match status" value="1"/>
</dbReference>
<dbReference type="InterPro" id="IPR014001">
    <property type="entry name" value="Helicase_ATP-bd"/>
</dbReference>
<evidence type="ECO:0000256" key="11">
    <source>
        <dbReference type="PROSITE-ProRule" id="PRU00552"/>
    </source>
</evidence>
<evidence type="ECO:0000259" key="14">
    <source>
        <dbReference type="PROSITE" id="PS51192"/>
    </source>
</evidence>
<dbReference type="GO" id="GO:0005829">
    <property type="term" value="C:cytosol"/>
    <property type="evidence" value="ECO:0007669"/>
    <property type="project" value="TreeGrafter"/>
</dbReference>
<name>A0A514LLK0_9BACI</name>
<evidence type="ECO:0000256" key="6">
    <source>
        <dbReference type="ARBA" id="ARBA00022840"/>
    </source>
</evidence>
<dbReference type="InterPro" id="IPR014014">
    <property type="entry name" value="RNA_helicase_DEAD_Q_motif"/>
</dbReference>
<sequence>MTFEELDLPPYLLKSVQQMGFTEATSIQEKVLPVARDGRDVIGQAQTGTGKTAAFALPIIEKVDPEDPSVQALILTPTRELAVQVCDEVNSLGRTKKVQAVAVYGGADMGRQIRELKSRPSIIVATPGRYMDHTRRKTIRPQSIHTVVLDEADEMLSMGFIEDIEEILGRIPEQRQTLLFSATMPDRLKKVADRFMTEPQTVSVKAKAMTVSNIEQFALKVPEKQKLSVLGRLLDFEDPDLAIIFGRTKRRVDELSEALEQQGYEVAGIHGDLKQAQRTNVLRRFKQGAVKYLVATDVAARGIDVSGVTHVFNFDIPQESDSYVHRIGRTGRAGHSGKAFTFAAPVEMDHMAMIEKATKGAIKHIDIPSEHEAEVARQERAAQELTKIIEKEDYAGLEPMAENLLKNHDQVTVVAAALSMLQKEKKEPAKKLTGERPIVTKQKRKPAGKKQGGGFQQRRGGGGRSKNHGRNRRNQNRRRSG</sequence>
<dbReference type="PANTHER" id="PTHR47963">
    <property type="entry name" value="DEAD-BOX ATP-DEPENDENT RNA HELICASE 47, MITOCHONDRIAL"/>
    <property type="match status" value="1"/>
</dbReference>
<dbReference type="GO" id="GO:0033592">
    <property type="term" value="F:RNA strand annealing activity"/>
    <property type="evidence" value="ECO:0007669"/>
    <property type="project" value="TreeGrafter"/>
</dbReference>
<evidence type="ECO:0000256" key="1">
    <source>
        <dbReference type="ARBA" id="ARBA00012552"/>
    </source>
</evidence>
<feature type="domain" description="DEAD-box RNA helicase Q" evidence="16">
    <location>
        <begin position="1"/>
        <end position="29"/>
    </location>
</feature>
<evidence type="ECO:0000256" key="13">
    <source>
        <dbReference type="SAM" id="MobiDB-lite"/>
    </source>
</evidence>
<evidence type="ECO:0000256" key="7">
    <source>
        <dbReference type="ARBA" id="ARBA00023016"/>
    </source>
</evidence>
<feature type="domain" description="Helicase ATP-binding" evidence="14">
    <location>
        <begin position="32"/>
        <end position="202"/>
    </location>
</feature>
<dbReference type="Pfam" id="PF00271">
    <property type="entry name" value="Helicase_C"/>
    <property type="match status" value="1"/>
</dbReference>
<evidence type="ECO:0000256" key="12">
    <source>
        <dbReference type="RuleBase" id="RU000492"/>
    </source>
</evidence>
<dbReference type="EMBL" id="CP035485">
    <property type="protein sequence ID" value="QDI92673.1"/>
    <property type="molecule type" value="Genomic_DNA"/>
</dbReference>
<reference evidence="18" key="1">
    <citation type="submission" date="2019-01" db="EMBL/GenBank/DDBJ databases">
        <title>Genomic analysis of Salicibibacter sp. NKC3-5.</title>
        <authorList>
            <person name="Oh Y.J."/>
        </authorList>
    </citation>
    <scope>NUCLEOTIDE SEQUENCE [LARGE SCALE GENOMIC DNA]</scope>
    <source>
        <strain evidence="18">NKC3-5</strain>
    </source>
</reference>
<accession>A0A514LLK0</accession>
<evidence type="ECO:0000256" key="3">
    <source>
        <dbReference type="ARBA" id="ARBA00022741"/>
    </source>
</evidence>
<keyword evidence="5 12" id="KW-0347">Helicase</keyword>
<dbReference type="EC" id="3.6.4.13" evidence="1"/>
<evidence type="ECO:0000313" key="17">
    <source>
        <dbReference type="EMBL" id="QDI92673.1"/>
    </source>
</evidence>
<dbReference type="SMART" id="SM00487">
    <property type="entry name" value="DEXDc"/>
    <property type="match status" value="1"/>
</dbReference>